<evidence type="ECO:0000256" key="2">
    <source>
        <dbReference type="SAM" id="Phobius"/>
    </source>
</evidence>
<evidence type="ECO:0000313" key="4">
    <source>
        <dbReference type="RefSeq" id="XP_035551533.1"/>
    </source>
</evidence>
<sequence length="476" mass="52413">MQKILSYGMCSLYLLFCTCFWLYWLIQIFSAASHSTTGLGNTIEGVVLINGTTCMARIDDDFVCATLDWWPPEKCDYGTCSWGRTSLLNLDLNNVILMNAIRAFSPLKIRLGGTLQDKVIYDTEGNPPQCSSFVKNNSELLGFSQGCLPMSRWDELNIFFKKAGAVVVFGLNELSGKTVDSQGSAIGAWNSSDAESLIRYTVNKGYTIHGWELGVDDHLIDRILDPSNLDSVSQTFSSLRSILKSSGTRAVAWVGEAGGAYNSGHHLVTDAFVFSFWYLDQLGMASSFDTKTYCRQSLVGGNYGLLDASTLVPNPDYYSALLWHRLMGRNVLSTNFSGTNKIRAYAHCSKKKQGITLLLINLDGNATVQVHVSTENATSLSTSTSQENQTPRTRFATMSRGSKISNITREEYHLTAKDGDLHSQTMLLNGKILAINSLGDIPFLEPITVNQSDPITVAPFSIVFAQIPYIIFSVCN</sequence>
<dbReference type="AlphaFoldDB" id="A0A6P9F6N2"/>
<accession>A0A6P9F6N2</accession>
<feature type="transmembrane region" description="Helical" evidence="2">
    <location>
        <begin position="7"/>
        <end position="26"/>
    </location>
</feature>
<protein>
    <submittedName>
        <fullName evidence="4">Heparanase-like protein 2 isoform X2</fullName>
    </submittedName>
</protein>
<dbReference type="InterPro" id="IPR017853">
    <property type="entry name" value="GH"/>
</dbReference>
<dbReference type="Gene3D" id="3.20.20.80">
    <property type="entry name" value="Glycosidases"/>
    <property type="match status" value="2"/>
</dbReference>
<evidence type="ECO:0000313" key="3">
    <source>
        <dbReference type="Proteomes" id="UP000235220"/>
    </source>
</evidence>
<dbReference type="RefSeq" id="XP_035551533.1">
    <property type="nucleotide sequence ID" value="XM_035695640.1"/>
</dbReference>
<proteinExistence type="inferred from homology"/>
<keyword evidence="2" id="KW-1133">Transmembrane helix</keyword>
<dbReference type="Proteomes" id="UP000235220">
    <property type="component" value="Chromosome 11"/>
</dbReference>
<dbReference type="GO" id="GO:0016020">
    <property type="term" value="C:membrane"/>
    <property type="evidence" value="ECO:0007669"/>
    <property type="project" value="InterPro"/>
</dbReference>
<comment type="similarity">
    <text evidence="1">Belongs to the glycosyl hydrolase 79 family.</text>
</comment>
<keyword evidence="3" id="KW-1185">Reference proteome</keyword>
<dbReference type="InterPro" id="IPR005199">
    <property type="entry name" value="Glyco_hydro_79"/>
</dbReference>
<organism evidence="3 4">
    <name type="scientific">Juglans regia</name>
    <name type="common">English walnut</name>
    <dbReference type="NCBI Taxonomy" id="51240"/>
    <lineage>
        <taxon>Eukaryota</taxon>
        <taxon>Viridiplantae</taxon>
        <taxon>Streptophyta</taxon>
        <taxon>Embryophyta</taxon>
        <taxon>Tracheophyta</taxon>
        <taxon>Spermatophyta</taxon>
        <taxon>Magnoliopsida</taxon>
        <taxon>eudicotyledons</taxon>
        <taxon>Gunneridae</taxon>
        <taxon>Pentapetalae</taxon>
        <taxon>rosids</taxon>
        <taxon>fabids</taxon>
        <taxon>Fagales</taxon>
        <taxon>Juglandaceae</taxon>
        <taxon>Juglans</taxon>
    </lineage>
</organism>
<name>A0A6P9F6N2_JUGRE</name>
<dbReference type="Pfam" id="PF03662">
    <property type="entry name" value="Glyco_hydro_79n"/>
    <property type="match status" value="1"/>
</dbReference>
<dbReference type="GeneID" id="108992197"/>
<reference evidence="4" key="1">
    <citation type="submission" date="2025-08" db="UniProtKB">
        <authorList>
            <consortium name="RefSeq"/>
        </authorList>
    </citation>
    <scope>IDENTIFICATION</scope>
    <source>
        <tissue evidence="4">Leaves</tissue>
    </source>
</reference>
<dbReference type="SUPFAM" id="SSF51445">
    <property type="entry name" value="(Trans)glycosidases"/>
    <property type="match status" value="2"/>
</dbReference>
<keyword evidence="2" id="KW-0472">Membrane</keyword>
<evidence type="ECO:0000256" key="1">
    <source>
        <dbReference type="ARBA" id="ARBA00009800"/>
    </source>
</evidence>
<dbReference type="GO" id="GO:0016798">
    <property type="term" value="F:hydrolase activity, acting on glycosyl bonds"/>
    <property type="evidence" value="ECO:0007669"/>
    <property type="project" value="InterPro"/>
</dbReference>
<dbReference type="PANTHER" id="PTHR14363:SF45">
    <property type="entry name" value="HEPARANASE-LIKE PROTEIN 3 ISOFORM X1"/>
    <property type="match status" value="1"/>
</dbReference>
<dbReference type="PANTHER" id="PTHR14363">
    <property type="entry name" value="HEPARANASE-RELATED"/>
    <property type="match status" value="1"/>
</dbReference>
<keyword evidence="2" id="KW-0812">Transmembrane</keyword>
<gene>
    <name evidence="4" type="primary">LOC108992197</name>
</gene>